<evidence type="ECO:0000256" key="5">
    <source>
        <dbReference type="SAM" id="Phobius"/>
    </source>
</evidence>
<feature type="compositionally biased region" description="Polar residues" evidence="4">
    <location>
        <begin position="274"/>
        <end position="293"/>
    </location>
</feature>
<dbReference type="AlphaFoldDB" id="A0A9N8HP60"/>
<organism evidence="6 7">
    <name type="scientific">Seminavis robusta</name>
    <dbReference type="NCBI Taxonomy" id="568900"/>
    <lineage>
        <taxon>Eukaryota</taxon>
        <taxon>Sar</taxon>
        <taxon>Stramenopiles</taxon>
        <taxon>Ochrophyta</taxon>
        <taxon>Bacillariophyta</taxon>
        <taxon>Bacillariophyceae</taxon>
        <taxon>Bacillariophycidae</taxon>
        <taxon>Naviculales</taxon>
        <taxon>Naviculaceae</taxon>
        <taxon>Seminavis</taxon>
    </lineage>
</organism>
<sequence length="796" mass="86079">MSSNSTDDSNDESFAMRQAVAAALFPDEDEDTALKKKKALERAATCKSLQQESTSFAGPQSQEKHLTVSASTSSANQDGKHEPSKHPTCGTNQSIVPVGAYAGPSETSKCEGTQGNSRHVECAGSDKCVHVETMDQEESEGQPRLAIGLVVPGAYHVSHPDAIRHDDWWQDAEDAESNNETPEVQDPASLEGQIVLAGTLVHETSNQTLTTQDEELGVLHASEELIDGVKEETSTQERHRSIVAMTCIFILVLVILIMILTLAGALQSGSPFDQEASGNASSVASDNATTAPIQGSVPGHINATEDNGKMTTIEQIQKQGYLPCAYQEFMGVMYKDKSGKAVGFAAAYYYAVAAALGVEVKFFPKDEPNGMSELFWTRSHTMELQVKESLSFTTPISYAGLQMAGDPTMIEHCVDKGLRHTGNCPLCGCSTAFTGLVEGVCNVVARDSFFVAPMFAQISGYDGPYAISDTFFSREPVAFATSSKDPEFSSLVNGVVEALYVAEQLNISKETADKFPLTTAFGPDQQDTFQKVIREVGNYADVYAFLEKLMPRATLNNVNGGETGLMFSHPFGESYETRGAPLGPTLESVLERGVLRCGIRTNRSGFARGEGPTYTGLDVDYCHALAAGLFMGDSDAISFVELVDTVDGFRGLADGSLDVFAGAPWTFENDFKEPSTGLGFAFSQAYFYGYSEAEDSICLATMQDDHDWSSFVYWTVAATVHAEEMLLNKTTSNQMPMVGLFGSSHQRMFRDAILAVGSYADMYERNLQAVVPREGRNFLNKGSHAGPQHYAPVDGF</sequence>
<dbReference type="GO" id="GO:0006865">
    <property type="term" value="P:amino acid transport"/>
    <property type="evidence" value="ECO:0007669"/>
    <property type="project" value="TreeGrafter"/>
</dbReference>
<evidence type="ECO:0000256" key="3">
    <source>
        <dbReference type="ARBA" id="ARBA00022729"/>
    </source>
</evidence>
<dbReference type="Proteomes" id="UP001153069">
    <property type="component" value="Unassembled WGS sequence"/>
</dbReference>
<keyword evidence="5" id="KW-0812">Transmembrane</keyword>
<proteinExistence type="inferred from homology"/>
<protein>
    <submittedName>
        <fullName evidence="6">Extracellular solute-binding protein</fullName>
    </submittedName>
</protein>
<dbReference type="SUPFAM" id="SSF53850">
    <property type="entry name" value="Periplasmic binding protein-like II"/>
    <property type="match status" value="2"/>
</dbReference>
<keyword evidence="7" id="KW-1185">Reference proteome</keyword>
<evidence type="ECO:0000256" key="4">
    <source>
        <dbReference type="SAM" id="MobiDB-lite"/>
    </source>
</evidence>
<keyword evidence="3" id="KW-0732">Signal</keyword>
<evidence type="ECO:0000313" key="7">
    <source>
        <dbReference type="Proteomes" id="UP001153069"/>
    </source>
</evidence>
<comment type="similarity">
    <text evidence="1">Belongs to the bacterial solute-binding protein 3 family.</text>
</comment>
<keyword evidence="2" id="KW-0813">Transport</keyword>
<evidence type="ECO:0000313" key="6">
    <source>
        <dbReference type="EMBL" id="CAB9522338.1"/>
    </source>
</evidence>
<keyword evidence="5" id="KW-1133">Transmembrane helix</keyword>
<feature type="region of interest" description="Disordered" evidence="4">
    <location>
        <begin position="274"/>
        <end position="302"/>
    </location>
</feature>
<gene>
    <name evidence="6" type="ORF">SEMRO_1292_G259980.1</name>
</gene>
<feature type="compositionally biased region" description="Polar residues" evidence="4">
    <location>
        <begin position="47"/>
        <end position="61"/>
    </location>
</feature>
<comment type="caution">
    <text evidence="6">The sequence shown here is derived from an EMBL/GenBank/DDBJ whole genome shotgun (WGS) entry which is preliminary data.</text>
</comment>
<evidence type="ECO:0000256" key="2">
    <source>
        <dbReference type="ARBA" id="ARBA00022448"/>
    </source>
</evidence>
<dbReference type="OrthoDB" id="10056896at2759"/>
<keyword evidence="5" id="KW-0472">Membrane</keyword>
<feature type="compositionally biased region" description="Polar residues" evidence="4">
    <location>
        <begin position="68"/>
        <end position="77"/>
    </location>
</feature>
<dbReference type="EMBL" id="CAICTM010001290">
    <property type="protein sequence ID" value="CAB9522338.1"/>
    <property type="molecule type" value="Genomic_DNA"/>
</dbReference>
<feature type="region of interest" description="Disordered" evidence="4">
    <location>
        <begin position="47"/>
        <end position="95"/>
    </location>
</feature>
<dbReference type="Gene3D" id="3.40.190.10">
    <property type="entry name" value="Periplasmic binding protein-like II"/>
    <property type="match status" value="2"/>
</dbReference>
<name>A0A9N8HP60_9STRA</name>
<reference evidence="6" key="1">
    <citation type="submission" date="2020-06" db="EMBL/GenBank/DDBJ databases">
        <authorList>
            <consortium name="Plant Systems Biology data submission"/>
        </authorList>
    </citation>
    <scope>NUCLEOTIDE SEQUENCE</scope>
    <source>
        <strain evidence="6">D6</strain>
    </source>
</reference>
<evidence type="ECO:0000256" key="1">
    <source>
        <dbReference type="ARBA" id="ARBA00010333"/>
    </source>
</evidence>
<dbReference type="InterPro" id="IPR051455">
    <property type="entry name" value="Bact_solute-bind_prot3"/>
</dbReference>
<accession>A0A9N8HP60</accession>
<dbReference type="PANTHER" id="PTHR30085">
    <property type="entry name" value="AMINO ACID ABC TRANSPORTER PERMEASE"/>
    <property type="match status" value="1"/>
</dbReference>
<feature type="transmembrane region" description="Helical" evidence="5">
    <location>
        <begin position="242"/>
        <end position="266"/>
    </location>
</feature>
<dbReference type="PANTHER" id="PTHR30085:SF6">
    <property type="entry name" value="ABC TRANSPORTER GLUTAMINE-BINDING PROTEIN GLNH"/>
    <property type="match status" value="1"/>
</dbReference>